<dbReference type="Gene3D" id="2.30.110.20">
    <property type="entry name" value="Hcp1-like"/>
    <property type="match status" value="1"/>
</dbReference>
<dbReference type="EMBL" id="CP036282">
    <property type="protein sequence ID" value="QDL54694.1"/>
    <property type="molecule type" value="Genomic_DNA"/>
</dbReference>
<reference evidence="2" key="2">
    <citation type="journal article" date="2020" name="Int. J. Syst. Evol. Microbiol.">
        <title>Genomic insights into a novel species Rhodoferax aquaticus sp. nov., isolated from freshwater.</title>
        <authorList>
            <person name="Li T."/>
            <person name="Zhuo Y."/>
            <person name="Jin C.Z."/>
            <person name="Wu X."/>
            <person name="Ko S.R."/>
            <person name="Jin F.J."/>
            <person name="Ahn C.Y."/>
            <person name="Oh H.M."/>
            <person name="Lee H.G."/>
            <person name="Jin L."/>
        </authorList>
    </citation>
    <scope>NUCLEOTIDE SEQUENCE [LARGE SCALE GENOMIC DNA]</scope>
    <source>
        <strain evidence="2">Gr-4</strain>
    </source>
</reference>
<dbReference type="RefSeq" id="WP_142811854.1">
    <property type="nucleotide sequence ID" value="NZ_CP036282.1"/>
</dbReference>
<dbReference type="InterPro" id="IPR036624">
    <property type="entry name" value="Hcp1-lik_sf"/>
</dbReference>
<keyword evidence="2" id="KW-1185">Reference proteome</keyword>
<sequence length="160" mass="17155">MAQDIFLKIAGIDGESLDSAHKNEIDVHSWAWQILQESNMHQGSGGGSGKATVKDLTFVHAVDRASPNLMKFCLTGKHITEAVLVVRKAGGTPLEYLKVTMSDVVITNVQPSGSNRDEALLEQVSLSFAKVKQEYTVQNQQGGSGGAVTAGFDIKLNKEA</sequence>
<dbReference type="AlphaFoldDB" id="A0A515EPU3"/>
<reference evidence="2" key="1">
    <citation type="submission" date="2019-02" db="EMBL/GenBank/DDBJ databases">
        <title>Complete genome sequence of Rhodoferax sp. Gr-4.</title>
        <authorList>
            <person name="Jin L."/>
        </authorList>
    </citation>
    <scope>NUCLEOTIDE SEQUENCE [LARGE SCALE GENOMIC DNA]</scope>
    <source>
        <strain evidence="2">Gr-4</strain>
    </source>
</reference>
<dbReference type="Pfam" id="PF05638">
    <property type="entry name" value="T6SS_HCP"/>
    <property type="match status" value="1"/>
</dbReference>
<gene>
    <name evidence="1" type="ORF">EXZ61_11225</name>
</gene>
<evidence type="ECO:0000313" key="2">
    <source>
        <dbReference type="Proteomes" id="UP000317365"/>
    </source>
</evidence>
<dbReference type="Proteomes" id="UP000317365">
    <property type="component" value="Chromosome"/>
</dbReference>
<dbReference type="PANTHER" id="PTHR36152:SF5">
    <property type="entry name" value="PROTEIN HCP1"/>
    <property type="match status" value="1"/>
</dbReference>
<dbReference type="KEGG" id="rhg:EXZ61_11225"/>
<organism evidence="1 2">
    <name type="scientific">Rhodoferax aquaticus</name>
    <dbReference type="NCBI Taxonomy" id="2527691"/>
    <lineage>
        <taxon>Bacteria</taxon>
        <taxon>Pseudomonadati</taxon>
        <taxon>Pseudomonadota</taxon>
        <taxon>Betaproteobacteria</taxon>
        <taxon>Burkholderiales</taxon>
        <taxon>Comamonadaceae</taxon>
        <taxon>Rhodoferax</taxon>
    </lineage>
</organism>
<evidence type="ECO:0000313" key="1">
    <source>
        <dbReference type="EMBL" id="QDL54694.1"/>
    </source>
</evidence>
<proteinExistence type="predicted"/>
<dbReference type="SUPFAM" id="SSF141452">
    <property type="entry name" value="Hcp1-like"/>
    <property type="match status" value="1"/>
</dbReference>
<dbReference type="PANTHER" id="PTHR36152">
    <property type="entry name" value="CYTOPLASMIC PROTEIN-RELATED"/>
    <property type="match status" value="1"/>
</dbReference>
<name>A0A515EPU3_9BURK</name>
<protein>
    <submittedName>
        <fullName evidence="1">Type VI secretion system tube protein Hcp</fullName>
    </submittedName>
</protein>
<dbReference type="NCBIfam" id="TIGR03344">
    <property type="entry name" value="VI_effect_Hcp1"/>
    <property type="match status" value="1"/>
</dbReference>
<dbReference type="InterPro" id="IPR008514">
    <property type="entry name" value="T6SS_Hcp"/>
</dbReference>
<accession>A0A515EPU3</accession>
<dbReference type="InterPro" id="IPR053165">
    <property type="entry name" value="HSI-I_assembly_Hcp1"/>
</dbReference>